<organism evidence="7 9">
    <name type="scientific">Borrelia miyamotoi</name>
    <dbReference type="NCBI Taxonomy" id="47466"/>
    <lineage>
        <taxon>Bacteria</taxon>
        <taxon>Pseudomonadati</taxon>
        <taxon>Spirochaetota</taxon>
        <taxon>Spirochaetia</taxon>
        <taxon>Spirochaetales</taxon>
        <taxon>Borreliaceae</taxon>
        <taxon>Borrelia</taxon>
    </lineage>
</organism>
<evidence type="ECO:0000313" key="7">
    <source>
        <dbReference type="EMBL" id="WEG86016.1"/>
    </source>
</evidence>
<dbReference type="RefSeq" id="WP_242450033.1">
    <property type="nucleotide sequence ID" value="NZ_CP037058.2"/>
</dbReference>
<dbReference type="SUPFAM" id="SSF54534">
    <property type="entry name" value="FKBP-like"/>
    <property type="match status" value="1"/>
</dbReference>
<sequence length="46" mass="5202">MLSDVCEEEARVIIIPPNLAYGERSIGGIIKANSFLRFNIILRKIK</sequence>
<evidence type="ECO:0000256" key="2">
    <source>
        <dbReference type="ARBA" id="ARBA00023110"/>
    </source>
</evidence>
<evidence type="ECO:0000313" key="6">
    <source>
        <dbReference type="EMBL" id="WDE71625.1"/>
    </source>
</evidence>
<reference evidence="7" key="2">
    <citation type="submission" date="2022-12" db="EMBL/GenBank/DDBJ databases">
        <title>Whole genome sequencing of Borrelia miyamotoi strains isolated at the Russian territory.</title>
        <authorList>
            <person name="Kuleshov K.V."/>
            <person name="Platonov A.E."/>
            <person name="Goptar I.A."/>
            <person name="Shipulin G.A."/>
            <person name="Markelov M.L."/>
            <person name="Koetsveld J."/>
            <person name="Kolyasnikova N.M."/>
            <person name="Sarksyan D.S."/>
            <person name="Toporkova M.G."/>
            <person name="Hovius J.W."/>
        </authorList>
    </citation>
    <scope>NUCLEOTIDE SEQUENCE</scope>
    <source>
        <strain evidence="6 8">Yekat-1</strain>
        <strain evidence="7">Yekat-76</strain>
    </source>
</reference>
<dbReference type="EMBL" id="CP036557">
    <property type="protein sequence ID" value="WEG86016.1"/>
    <property type="molecule type" value="Genomic_DNA"/>
</dbReference>
<evidence type="ECO:0000313" key="8">
    <source>
        <dbReference type="Proteomes" id="UP000230633"/>
    </source>
</evidence>
<evidence type="ECO:0000256" key="4">
    <source>
        <dbReference type="RuleBase" id="RU003915"/>
    </source>
</evidence>
<dbReference type="InterPro" id="IPR046357">
    <property type="entry name" value="PPIase_dom_sf"/>
</dbReference>
<dbReference type="GO" id="GO:0003755">
    <property type="term" value="F:peptidyl-prolyl cis-trans isomerase activity"/>
    <property type="evidence" value="ECO:0007669"/>
    <property type="project" value="UniProtKB-UniRule"/>
</dbReference>
<dbReference type="EMBL" id="CP024333">
    <property type="protein sequence ID" value="WDE71625.1"/>
    <property type="molecule type" value="Genomic_DNA"/>
</dbReference>
<dbReference type="Gene3D" id="3.10.50.40">
    <property type="match status" value="1"/>
</dbReference>
<dbReference type="Proteomes" id="UP000291995">
    <property type="component" value="Chromosome"/>
</dbReference>
<gene>
    <name evidence="6" type="ORF">CNO13_06470</name>
    <name evidence="7" type="ORF">EZU67_06965</name>
</gene>
<keyword evidence="8" id="KW-1185">Reference proteome</keyword>
<accession>A0AAQ3CNB3</accession>
<keyword evidence="3 4" id="KW-0413">Isomerase</keyword>
<keyword evidence="2 3" id="KW-0697">Rotamase</keyword>
<dbReference type="Proteomes" id="UP000230633">
    <property type="component" value="Chromosome"/>
</dbReference>
<dbReference type="Pfam" id="PF00254">
    <property type="entry name" value="FKBP_C"/>
    <property type="match status" value="1"/>
</dbReference>
<evidence type="ECO:0000259" key="5">
    <source>
        <dbReference type="PROSITE" id="PS50059"/>
    </source>
</evidence>
<protein>
    <recommendedName>
        <fullName evidence="4">Peptidyl-prolyl cis-trans isomerase</fullName>
        <ecNumber evidence="4">5.2.1.8</ecNumber>
    </recommendedName>
</protein>
<dbReference type="PROSITE" id="PS50059">
    <property type="entry name" value="FKBP_PPIASE"/>
    <property type="match status" value="1"/>
</dbReference>
<dbReference type="AlphaFoldDB" id="A0AAQ3CNB3"/>
<comment type="similarity">
    <text evidence="4">Belongs to the FKBP-type PPIase family.</text>
</comment>
<reference evidence="9" key="1">
    <citation type="submission" date="2019-03" db="EMBL/GenBank/DDBJ databases">
        <title>Whole genome sequencing of Borrelia miyamotoi strains isolated at the Russian territory.</title>
        <authorList>
            <person name="Kuleshov K.V."/>
            <person name="Platonov A.E."/>
            <person name="Goptar I.A."/>
            <person name="Shipulin G.A."/>
            <person name="Markelov M.L."/>
            <person name="Koetsveld J."/>
            <person name="Kolyasnikova N.M."/>
            <person name="Sarksyan D.S."/>
            <person name="Toporkova M.G."/>
            <person name="Hovius J.W."/>
        </authorList>
    </citation>
    <scope>NUCLEOTIDE SEQUENCE [LARGE SCALE GENOMIC DNA]</scope>
    <source>
        <strain evidence="9">Yekat-76</strain>
    </source>
</reference>
<evidence type="ECO:0000313" key="9">
    <source>
        <dbReference type="Proteomes" id="UP000291995"/>
    </source>
</evidence>
<comment type="catalytic activity">
    <reaction evidence="1 3 4">
        <text>[protein]-peptidylproline (omega=180) = [protein]-peptidylproline (omega=0)</text>
        <dbReference type="Rhea" id="RHEA:16237"/>
        <dbReference type="Rhea" id="RHEA-COMP:10747"/>
        <dbReference type="Rhea" id="RHEA-COMP:10748"/>
        <dbReference type="ChEBI" id="CHEBI:83833"/>
        <dbReference type="ChEBI" id="CHEBI:83834"/>
        <dbReference type="EC" id="5.2.1.8"/>
    </reaction>
</comment>
<evidence type="ECO:0000256" key="3">
    <source>
        <dbReference type="PROSITE-ProRule" id="PRU00277"/>
    </source>
</evidence>
<name>A0AAQ3CNB3_9SPIR</name>
<feature type="domain" description="PPIase FKBP-type" evidence="5">
    <location>
        <begin position="1"/>
        <end position="46"/>
    </location>
</feature>
<dbReference type="InterPro" id="IPR001179">
    <property type="entry name" value="PPIase_FKBP_dom"/>
</dbReference>
<proteinExistence type="inferred from homology"/>
<dbReference type="EC" id="5.2.1.8" evidence="4"/>
<evidence type="ECO:0000256" key="1">
    <source>
        <dbReference type="ARBA" id="ARBA00000971"/>
    </source>
</evidence>